<dbReference type="EMBL" id="JAXCLA010000006">
    <property type="protein sequence ID" value="MDY0746538.1"/>
    <property type="molecule type" value="Genomic_DNA"/>
</dbReference>
<protein>
    <submittedName>
        <fullName evidence="2">Uracil-DNA glycosylase family protein</fullName>
    </submittedName>
</protein>
<dbReference type="CDD" id="cd10033">
    <property type="entry name" value="UDG_like"/>
    <property type="match status" value="1"/>
</dbReference>
<reference evidence="2 3" key="1">
    <citation type="submission" date="2023-11" db="EMBL/GenBank/DDBJ databases">
        <title>Paucibacter sp. nov., isolated from fresh soil in Korea.</title>
        <authorList>
            <person name="Le N.T.T."/>
        </authorList>
    </citation>
    <scope>NUCLEOTIDE SEQUENCE [LARGE SCALE GENOMIC DNA]</scope>
    <source>
        <strain evidence="2 3">R3-3</strain>
    </source>
</reference>
<dbReference type="Gene3D" id="3.40.470.10">
    <property type="entry name" value="Uracil-DNA glycosylase-like domain"/>
    <property type="match status" value="1"/>
</dbReference>
<organism evidence="2 3">
    <name type="scientific">Roseateles agri</name>
    <dbReference type="NCBI Taxonomy" id="3098619"/>
    <lineage>
        <taxon>Bacteria</taxon>
        <taxon>Pseudomonadati</taxon>
        <taxon>Pseudomonadota</taxon>
        <taxon>Betaproteobacteria</taxon>
        <taxon>Burkholderiales</taxon>
        <taxon>Sphaerotilaceae</taxon>
        <taxon>Roseateles</taxon>
    </lineage>
</organism>
<dbReference type="SMART" id="SM00986">
    <property type="entry name" value="UDG"/>
    <property type="match status" value="1"/>
</dbReference>
<dbReference type="SUPFAM" id="SSF52141">
    <property type="entry name" value="Uracil-DNA glycosylase-like"/>
    <property type="match status" value="1"/>
</dbReference>
<comment type="caution">
    <text evidence="2">The sequence shown here is derived from an EMBL/GenBank/DDBJ whole genome shotgun (WGS) entry which is preliminary data.</text>
</comment>
<keyword evidence="3" id="KW-1185">Reference proteome</keyword>
<evidence type="ECO:0000259" key="1">
    <source>
        <dbReference type="SMART" id="SM00986"/>
    </source>
</evidence>
<proteinExistence type="predicted"/>
<dbReference type="PANTHER" id="PTHR42160:SF1">
    <property type="entry name" value="URACIL-DNA GLYCOSYLASE SUPERFAMILY PROTEIN"/>
    <property type="match status" value="1"/>
</dbReference>
<dbReference type="SMART" id="SM00987">
    <property type="entry name" value="UreE_C"/>
    <property type="match status" value="1"/>
</dbReference>
<dbReference type="PANTHER" id="PTHR42160">
    <property type="entry name" value="URACIL-DNA GLYCOSYLASE SUPERFAMILY PROTEIN"/>
    <property type="match status" value="1"/>
</dbReference>
<evidence type="ECO:0000313" key="3">
    <source>
        <dbReference type="Proteomes" id="UP001285263"/>
    </source>
</evidence>
<dbReference type="Pfam" id="PF03167">
    <property type="entry name" value="UDG"/>
    <property type="match status" value="1"/>
</dbReference>
<sequence>MSSFASLLADVRSCTLCAEHLPLGPRPVVQLHPQARILLAAQAPGRKVHETGLPFNDASGDRLRGWLGLSRESFYDPELLAILPMGFCYPGKGKSGDLPPRPECAPRWRSALLERLTDIRLTLVVGQYALAYHLPEERQGVTQAVLNWQKYWPTVVPLPHPSPTNNGWFSANRWFELELVPLLRERIAELVAE</sequence>
<dbReference type="Proteomes" id="UP001285263">
    <property type="component" value="Unassembled WGS sequence"/>
</dbReference>
<name>A0ABU5DLE6_9BURK</name>
<dbReference type="InterPro" id="IPR047124">
    <property type="entry name" value="HI_0220.2"/>
</dbReference>
<gene>
    <name evidence="2" type="ORF">SNE35_18640</name>
</gene>
<evidence type="ECO:0000313" key="2">
    <source>
        <dbReference type="EMBL" id="MDY0746538.1"/>
    </source>
</evidence>
<feature type="domain" description="Uracil-DNA glycosylase-like" evidence="1">
    <location>
        <begin position="28"/>
        <end position="184"/>
    </location>
</feature>
<dbReference type="InterPro" id="IPR005122">
    <property type="entry name" value="Uracil-DNA_glycosylase-like"/>
</dbReference>
<accession>A0ABU5DLE6</accession>
<dbReference type="InterPro" id="IPR036895">
    <property type="entry name" value="Uracil-DNA_glycosylase-like_sf"/>
</dbReference>